<keyword evidence="3 8" id="KW-0663">Pyridoxal phosphate</keyword>
<dbReference type="Proteomes" id="UP000571084">
    <property type="component" value="Unassembled WGS sequence"/>
</dbReference>
<dbReference type="PIRSF" id="PIRSF001434">
    <property type="entry name" value="CGS"/>
    <property type="match status" value="1"/>
</dbReference>
<dbReference type="Gene3D" id="3.90.1150.10">
    <property type="entry name" value="Aspartate Aminotransferase, domain 1"/>
    <property type="match status" value="1"/>
</dbReference>
<evidence type="ECO:0000313" key="10">
    <source>
        <dbReference type="EMBL" id="MBB5202140.1"/>
    </source>
</evidence>
<evidence type="ECO:0000256" key="1">
    <source>
        <dbReference type="ARBA" id="ARBA00001933"/>
    </source>
</evidence>
<comment type="catalytic activity">
    <reaction evidence="6">
        <text>L,L-cystathionine + H2O = L-homocysteine + pyruvate + NH4(+)</text>
        <dbReference type="Rhea" id="RHEA:13965"/>
        <dbReference type="ChEBI" id="CHEBI:15361"/>
        <dbReference type="ChEBI" id="CHEBI:15377"/>
        <dbReference type="ChEBI" id="CHEBI:28938"/>
        <dbReference type="ChEBI" id="CHEBI:58161"/>
        <dbReference type="ChEBI" id="CHEBI:58199"/>
    </reaction>
</comment>
<dbReference type="GO" id="GO:0019450">
    <property type="term" value="P:L-cysteine catabolic process to pyruvate"/>
    <property type="evidence" value="ECO:0007669"/>
    <property type="project" value="TreeGrafter"/>
</dbReference>
<dbReference type="GO" id="GO:0030170">
    <property type="term" value="F:pyridoxal phosphate binding"/>
    <property type="evidence" value="ECO:0007669"/>
    <property type="project" value="InterPro"/>
</dbReference>
<dbReference type="InterPro" id="IPR000277">
    <property type="entry name" value="Cys/Met-Metab_PyrdxlP-dep_enz"/>
</dbReference>
<dbReference type="NCBIfam" id="TIGR01324">
    <property type="entry name" value="cysta_beta_ly_B"/>
    <property type="match status" value="1"/>
</dbReference>
<proteinExistence type="inferred from homology"/>
<dbReference type="Gene3D" id="3.40.640.10">
    <property type="entry name" value="Type I PLP-dependent aspartate aminotransferase-like (Major domain)"/>
    <property type="match status" value="1"/>
</dbReference>
<evidence type="ECO:0000256" key="6">
    <source>
        <dbReference type="ARBA" id="ARBA00047517"/>
    </source>
</evidence>
<dbReference type="PROSITE" id="PS00868">
    <property type="entry name" value="CYS_MET_METAB_PP"/>
    <property type="match status" value="1"/>
</dbReference>
<dbReference type="GO" id="GO:0047804">
    <property type="term" value="F:cysteine-S-conjugate beta-lyase activity"/>
    <property type="evidence" value="ECO:0007669"/>
    <property type="project" value="UniProtKB-EC"/>
</dbReference>
<evidence type="ECO:0000256" key="5">
    <source>
        <dbReference type="ARBA" id="ARBA00046315"/>
    </source>
</evidence>
<accession>A0A840S0H0</accession>
<feature type="modified residue" description="N6-(pyridoxal phosphate)lysine" evidence="8">
    <location>
        <position position="259"/>
    </location>
</feature>
<dbReference type="PANTHER" id="PTHR43500">
    <property type="entry name" value="CYSTATHIONINE BETA-LYASE-RELATED"/>
    <property type="match status" value="1"/>
</dbReference>
<comment type="caution">
    <text evidence="10">The sequence shown here is derived from an EMBL/GenBank/DDBJ whole genome shotgun (WGS) entry which is preliminary data.</text>
</comment>
<dbReference type="GO" id="GO:0019346">
    <property type="term" value="P:transsulfuration"/>
    <property type="evidence" value="ECO:0007669"/>
    <property type="project" value="InterPro"/>
</dbReference>
<evidence type="ECO:0000256" key="4">
    <source>
        <dbReference type="ARBA" id="ARBA00023239"/>
    </source>
</evidence>
<dbReference type="PANTHER" id="PTHR43500:SF1">
    <property type="entry name" value="CYSTATHIONINE BETA-LYASE-RELATED"/>
    <property type="match status" value="1"/>
</dbReference>
<keyword evidence="4 10" id="KW-0456">Lyase</keyword>
<organism evidence="10 11">
    <name type="scientific">Glaciimonas immobilis</name>
    <dbReference type="NCBI Taxonomy" id="728004"/>
    <lineage>
        <taxon>Bacteria</taxon>
        <taxon>Pseudomonadati</taxon>
        <taxon>Pseudomonadota</taxon>
        <taxon>Betaproteobacteria</taxon>
        <taxon>Burkholderiales</taxon>
        <taxon>Oxalobacteraceae</taxon>
        <taxon>Glaciimonas</taxon>
    </lineage>
</organism>
<dbReference type="InterPro" id="IPR054542">
    <property type="entry name" value="Cys_met_metab_PP"/>
</dbReference>
<dbReference type="Pfam" id="PF01053">
    <property type="entry name" value="Cys_Met_Meta_PP"/>
    <property type="match status" value="1"/>
</dbReference>
<dbReference type="InterPro" id="IPR015424">
    <property type="entry name" value="PyrdxlP-dep_Trfase"/>
</dbReference>
<comment type="catalytic activity">
    <reaction evidence="7">
        <text>an S-substituted L-cysteine + H2O = a thiol + pyruvate + NH4(+)</text>
        <dbReference type="Rhea" id="RHEA:18121"/>
        <dbReference type="ChEBI" id="CHEBI:15361"/>
        <dbReference type="ChEBI" id="CHEBI:15377"/>
        <dbReference type="ChEBI" id="CHEBI:28938"/>
        <dbReference type="ChEBI" id="CHEBI:29256"/>
        <dbReference type="ChEBI" id="CHEBI:58717"/>
        <dbReference type="EC" id="4.4.1.13"/>
    </reaction>
</comment>
<evidence type="ECO:0000256" key="8">
    <source>
        <dbReference type="PIRSR" id="PIRSR001434-2"/>
    </source>
</evidence>
<dbReference type="EMBL" id="JACHHQ010000011">
    <property type="protein sequence ID" value="MBB5202140.1"/>
    <property type="molecule type" value="Genomic_DNA"/>
</dbReference>
<dbReference type="FunFam" id="3.40.640.10:FF:000046">
    <property type="entry name" value="Cystathionine gamma-lyase"/>
    <property type="match status" value="1"/>
</dbReference>
<name>A0A840S0H0_9BURK</name>
<evidence type="ECO:0000256" key="7">
    <source>
        <dbReference type="ARBA" id="ARBA00047625"/>
    </source>
</evidence>
<dbReference type="InterPro" id="IPR015421">
    <property type="entry name" value="PyrdxlP-dep_Trfase_major"/>
</dbReference>
<dbReference type="AlphaFoldDB" id="A0A840S0H0"/>
<sequence>MSSVTRANSAPDVSATSCELSAMGNLDVSNELSKRQDLSHQIARGSAPALDQKVMQHVDTQLIHAGRDPSLYGGMVNTPIFRGSTIMADNLDDWEAGRQTDNPMAKYGRFGTPTTRSFEQAMTTLEGGDHALVFPSGLSACTHSIMAFVQVGDHVLITDSAYGPTRAFAERVLRRMGVDVEFFDPLIGGEIRHLIRSNTRVVFVESPGSWTFEVQDIPAIAEEAHKVGAYVLMDNTWATPLYFKPFKHGVDVSIHAATKYIVGHSDALLGVASANLRSWPVLKQGAHDFGQTAGPDDIYLALRGMRSMAVRLRQHWDSGMQLAEHLLSQALVERVLHPALPSDPGHRLWKRDFLGASGLFTIELKPVGRPALASFFDSLKLFGIGLSWGGYESLALPIDKPPSRIASHKTYQNPLIRIHVGLENIDDLKRDMDRAFKSMALAL</sequence>
<dbReference type="InterPro" id="IPR006233">
    <property type="entry name" value="Cys_b_lyase_bac"/>
</dbReference>
<comment type="similarity">
    <text evidence="2 9">Belongs to the trans-sulfuration enzymes family.</text>
</comment>
<reference evidence="10 11" key="1">
    <citation type="submission" date="2020-08" db="EMBL/GenBank/DDBJ databases">
        <title>Genomic Encyclopedia of Type Strains, Phase IV (KMG-IV): sequencing the most valuable type-strain genomes for metagenomic binning, comparative biology and taxonomic classification.</title>
        <authorList>
            <person name="Goeker M."/>
        </authorList>
    </citation>
    <scope>NUCLEOTIDE SEQUENCE [LARGE SCALE GENOMIC DNA]</scope>
    <source>
        <strain evidence="10 11">DSM 23240</strain>
    </source>
</reference>
<dbReference type="InterPro" id="IPR015422">
    <property type="entry name" value="PyrdxlP-dep_Trfase_small"/>
</dbReference>
<evidence type="ECO:0000313" key="11">
    <source>
        <dbReference type="Proteomes" id="UP000571084"/>
    </source>
</evidence>
<comment type="pathway">
    <text evidence="5">Amino-acid biosynthesis; L-methionine biosynthesis via de novo pathway; L-homocysteine from L-cystathionine: step 1/1.</text>
</comment>
<protein>
    <submittedName>
        <fullName evidence="10">Cystathionine beta-lyase</fullName>
        <ecNumber evidence="10">4.4.1.8</ecNumber>
    </submittedName>
</protein>
<evidence type="ECO:0000256" key="2">
    <source>
        <dbReference type="ARBA" id="ARBA00009077"/>
    </source>
</evidence>
<dbReference type="CDD" id="cd00614">
    <property type="entry name" value="CGS_like"/>
    <property type="match status" value="1"/>
</dbReference>
<gene>
    <name evidence="10" type="ORF">HNR39_004004</name>
</gene>
<evidence type="ECO:0000256" key="3">
    <source>
        <dbReference type="ARBA" id="ARBA00022898"/>
    </source>
</evidence>
<dbReference type="EC" id="4.4.1.8" evidence="10"/>
<comment type="cofactor">
    <cofactor evidence="1 9">
        <name>pyridoxal 5'-phosphate</name>
        <dbReference type="ChEBI" id="CHEBI:597326"/>
    </cofactor>
</comment>
<dbReference type="SUPFAM" id="SSF53383">
    <property type="entry name" value="PLP-dependent transferases"/>
    <property type="match status" value="1"/>
</dbReference>
<keyword evidence="11" id="KW-1185">Reference proteome</keyword>
<evidence type="ECO:0000256" key="9">
    <source>
        <dbReference type="RuleBase" id="RU362118"/>
    </source>
</evidence>